<proteinExistence type="predicted"/>
<accession>A0A6A5R6T7</accession>
<dbReference type="EMBL" id="ML979026">
    <property type="protein sequence ID" value="KAF1922446.1"/>
    <property type="molecule type" value="Genomic_DNA"/>
</dbReference>
<gene>
    <name evidence="1" type="ORF">M421DRAFT_96786</name>
</gene>
<evidence type="ECO:0000313" key="1">
    <source>
        <dbReference type="EMBL" id="KAF1922446.1"/>
    </source>
</evidence>
<protein>
    <submittedName>
        <fullName evidence="1">Uncharacterized protein</fullName>
    </submittedName>
</protein>
<reference evidence="1" key="1">
    <citation type="journal article" date="2020" name="Stud. Mycol.">
        <title>101 Dothideomycetes genomes: a test case for predicting lifestyles and emergence of pathogens.</title>
        <authorList>
            <person name="Haridas S."/>
            <person name="Albert R."/>
            <person name="Binder M."/>
            <person name="Bloem J."/>
            <person name="Labutti K."/>
            <person name="Salamov A."/>
            <person name="Andreopoulos B."/>
            <person name="Baker S."/>
            <person name="Barry K."/>
            <person name="Bills G."/>
            <person name="Bluhm B."/>
            <person name="Cannon C."/>
            <person name="Castanera R."/>
            <person name="Culley D."/>
            <person name="Daum C."/>
            <person name="Ezra D."/>
            <person name="Gonzalez J."/>
            <person name="Henrissat B."/>
            <person name="Kuo A."/>
            <person name="Liang C."/>
            <person name="Lipzen A."/>
            <person name="Lutzoni F."/>
            <person name="Magnuson J."/>
            <person name="Mondo S."/>
            <person name="Nolan M."/>
            <person name="Ohm R."/>
            <person name="Pangilinan J."/>
            <person name="Park H.-J."/>
            <person name="Ramirez L."/>
            <person name="Alfaro M."/>
            <person name="Sun H."/>
            <person name="Tritt A."/>
            <person name="Yoshinaga Y."/>
            <person name="Zwiers L.-H."/>
            <person name="Turgeon B."/>
            <person name="Goodwin S."/>
            <person name="Spatafora J."/>
            <person name="Crous P."/>
            <person name="Grigoriev I."/>
        </authorList>
    </citation>
    <scope>NUCLEOTIDE SEQUENCE</scope>
    <source>
        <strain evidence="1">CBS 183.55</strain>
    </source>
</reference>
<dbReference type="OrthoDB" id="446723at2759"/>
<dbReference type="RefSeq" id="XP_033442699.1">
    <property type="nucleotide sequence ID" value="XM_033598423.1"/>
</dbReference>
<dbReference type="Proteomes" id="UP000800082">
    <property type="component" value="Unassembled WGS sequence"/>
</dbReference>
<evidence type="ECO:0000313" key="2">
    <source>
        <dbReference type="Proteomes" id="UP000800082"/>
    </source>
</evidence>
<name>A0A6A5R6T7_9PLEO</name>
<sequence>MCSHPTTDLVKTYKVAGTIPLLSPVAFFPKFLALLNNFIVSKWPSQEKLASLVRHLDSIKVDGRKHKYDITLIHAEDDYDIPTVHLDVLFWHGVNATLDAGSSMTFEDLERRKIDDRVPPGAGGWEMDWQGKGGIIREKVVQHGLHDKIMSYPVVSLAVARAVQSLDEP</sequence>
<organism evidence="1 2">
    <name type="scientific">Didymella exigua CBS 183.55</name>
    <dbReference type="NCBI Taxonomy" id="1150837"/>
    <lineage>
        <taxon>Eukaryota</taxon>
        <taxon>Fungi</taxon>
        <taxon>Dikarya</taxon>
        <taxon>Ascomycota</taxon>
        <taxon>Pezizomycotina</taxon>
        <taxon>Dothideomycetes</taxon>
        <taxon>Pleosporomycetidae</taxon>
        <taxon>Pleosporales</taxon>
        <taxon>Pleosporineae</taxon>
        <taxon>Didymellaceae</taxon>
        <taxon>Didymella</taxon>
    </lineage>
</organism>
<dbReference type="GeneID" id="54356090"/>
<keyword evidence="2" id="KW-1185">Reference proteome</keyword>
<dbReference type="AlphaFoldDB" id="A0A6A5R6T7"/>